<accession>A0A4P8IMK9</accession>
<keyword evidence="2" id="KW-1185">Reference proteome</keyword>
<sequence length="56" mass="6282">MKSQVKYSMEEFASNPEVLAASEDLIRAAFSFAGLEEASEKEAKKIVNDYKSKEVH</sequence>
<proteinExistence type="predicted"/>
<reference evidence="1 2" key="1">
    <citation type="submission" date="2019-05" db="EMBL/GenBank/DDBJ databases">
        <title>Complete genome sequencing of Anaerostipes rhamnosivorans.</title>
        <authorList>
            <person name="Bui T.P.N."/>
            <person name="de Vos W.M."/>
        </authorList>
    </citation>
    <scope>NUCLEOTIDE SEQUENCE [LARGE SCALE GENOMIC DNA]</scope>
    <source>
        <strain evidence="1 2">1y2</strain>
    </source>
</reference>
<evidence type="ECO:0000313" key="2">
    <source>
        <dbReference type="Proteomes" id="UP000298653"/>
    </source>
</evidence>
<dbReference type="KEGG" id="arf:AR1Y2_2955"/>
<dbReference type="RefSeq" id="WP_175403544.1">
    <property type="nucleotide sequence ID" value="NZ_CP040058.1"/>
</dbReference>
<organism evidence="1 2">
    <name type="scientific">Anaerostipes rhamnosivorans</name>
    <dbReference type="NCBI Taxonomy" id="1229621"/>
    <lineage>
        <taxon>Bacteria</taxon>
        <taxon>Bacillati</taxon>
        <taxon>Bacillota</taxon>
        <taxon>Clostridia</taxon>
        <taxon>Lachnospirales</taxon>
        <taxon>Lachnospiraceae</taxon>
        <taxon>Anaerostipes</taxon>
    </lineage>
</organism>
<dbReference type="Proteomes" id="UP000298653">
    <property type="component" value="Chromosome"/>
</dbReference>
<dbReference type="EMBL" id="CP040058">
    <property type="protein sequence ID" value="QCP36409.1"/>
    <property type="molecule type" value="Genomic_DNA"/>
</dbReference>
<gene>
    <name evidence="1" type="ORF">AR1Y2_2955</name>
</gene>
<name>A0A4P8IMK9_9FIRM</name>
<dbReference type="AlphaFoldDB" id="A0A4P8IMK9"/>
<evidence type="ECO:0000313" key="1">
    <source>
        <dbReference type="EMBL" id="QCP36409.1"/>
    </source>
</evidence>
<protein>
    <submittedName>
        <fullName evidence="1">Uncharacterized protein</fullName>
    </submittedName>
</protein>